<sequence length="185" mass="21277">MTHSNILFHFIPSIFPPLLQAVVHLYCRFSYKVALFFIIFHFLSRKFPIPWNNQKEALLLRERLCSMVIVNASLYEFILGNFSLKRDYEVVCRVRMQGTPFPTAPAVRIRAAYSMPRVQGVLHRSHTSEVTNFMDTRSLSLFNAGAFLPFAFAIPDSPFPQVLTNVVHHMGIRPVWCQSCTTIPT</sequence>
<proteinExistence type="predicted"/>
<evidence type="ECO:0000313" key="1">
    <source>
        <dbReference type="EMBL" id="PYY27354.1"/>
    </source>
</evidence>
<organism evidence="1 2">
    <name type="scientific">Paenibacillus illinoisensis</name>
    <dbReference type="NCBI Taxonomy" id="59845"/>
    <lineage>
        <taxon>Bacteria</taxon>
        <taxon>Bacillati</taxon>
        <taxon>Bacillota</taxon>
        <taxon>Bacilli</taxon>
        <taxon>Bacillales</taxon>
        <taxon>Paenibacillaceae</taxon>
        <taxon>Paenibacillus</taxon>
    </lineage>
</organism>
<comment type="caution">
    <text evidence="1">The sequence shown here is derived from an EMBL/GenBank/DDBJ whole genome shotgun (WGS) entry which is preliminary data.</text>
</comment>
<protein>
    <submittedName>
        <fullName evidence="1">Uncharacterized protein</fullName>
    </submittedName>
</protein>
<dbReference type="Proteomes" id="UP000247459">
    <property type="component" value="Unassembled WGS sequence"/>
</dbReference>
<reference evidence="1 2" key="1">
    <citation type="submission" date="2018-01" db="EMBL/GenBank/DDBJ databases">
        <title>Genome sequence of the PGP bacterium Paenibacillus illinoisensis E3.</title>
        <authorList>
            <person name="Rolli E."/>
            <person name="Marasco R."/>
            <person name="Bessem C."/>
            <person name="Michoud G."/>
            <person name="Gaiarsa S."/>
            <person name="Borin S."/>
            <person name="Daffonchio D."/>
        </authorList>
    </citation>
    <scope>NUCLEOTIDE SEQUENCE [LARGE SCALE GENOMIC DNA]</scope>
    <source>
        <strain evidence="1 2">E3</strain>
    </source>
</reference>
<name>A0A2W0C631_9BACL</name>
<accession>A0A2W0C631</accession>
<dbReference type="EMBL" id="PRLG01000021">
    <property type="protein sequence ID" value="PYY27354.1"/>
    <property type="molecule type" value="Genomic_DNA"/>
</dbReference>
<evidence type="ECO:0000313" key="2">
    <source>
        <dbReference type="Proteomes" id="UP000247459"/>
    </source>
</evidence>
<dbReference type="AlphaFoldDB" id="A0A2W0C631"/>
<gene>
    <name evidence="1" type="ORF">PIL02S_03902</name>
</gene>